<proteinExistence type="predicted"/>
<dbReference type="InterPro" id="IPR011989">
    <property type="entry name" value="ARM-like"/>
</dbReference>
<keyword evidence="4" id="KW-1185">Reference proteome</keyword>
<dbReference type="PANTHER" id="PTHR12697">
    <property type="entry name" value="PBS LYASE HEAT-LIKE PROTEIN"/>
    <property type="match status" value="1"/>
</dbReference>
<dbReference type="Pfam" id="PF03130">
    <property type="entry name" value="HEAT_PBS"/>
    <property type="match status" value="1"/>
</dbReference>
<evidence type="ECO:0008006" key="5">
    <source>
        <dbReference type="Google" id="ProtNLM"/>
    </source>
</evidence>
<protein>
    <recommendedName>
        <fullName evidence="5">HEAT repeat</fullName>
    </recommendedName>
</protein>
<dbReference type="SUPFAM" id="SSF48371">
    <property type="entry name" value="ARM repeat"/>
    <property type="match status" value="1"/>
</dbReference>
<dbReference type="OrthoDB" id="337116at2157"/>
<dbReference type="PANTHER" id="PTHR12697:SF5">
    <property type="entry name" value="DEOXYHYPUSINE HYDROXYLASE"/>
    <property type="match status" value="1"/>
</dbReference>
<dbReference type="InterPro" id="IPR016024">
    <property type="entry name" value="ARM-type_fold"/>
</dbReference>
<dbReference type="InterPro" id="IPR000357">
    <property type="entry name" value="HEAT"/>
</dbReference>
<dbReference type="GO" id="GO:0016491">
    <property type="term" value="F:oxidoreductase activity"/>
    <property type="evidence" value="ECO:0007669"/>
    <property type="project" value="TreeGrafter"/>
</dbReference>
<evidence type="ECO:0000256" key="2">
    <source>
        <dbReference type="SAM" id="MobiDB-lite"/>
    </source>
</evidence>
<accession>A0A8J8TBY0</accession>
<evidence type="ECO:0000256" key="1">
    <source>
        <dbReference type="ARBA" id="ARBA00022737"/>
    </source>
</evidence>
<dbReference type="Pfam" id="PF02985">
    <property type="entry name" value="HEAT"/>
    <property type="match status" value="1"/>
</dbReference>
<name>A0A8J8TBY0_9EURY</name>
<reference evidence="3" key="1">
    <citation type="submission" date="2019-02" db="EMBL/GenBank/DDBJ databases">
        <title>Halonotius sp. a new haloarchaeum isolated from saline soil.</title>
        <authorList>
            <person name="Duran-Viseras A."/>
            <person name="Sanchez-Porro C."/>
            <person name="Ventosa A."/>
        </authorList>
    </citation>
    <scope>NUCLEOTIDE SEQUENCE</scope>
    <source>
        <strain evidence="3">F15B</strain>
    </source>
</reference>
<dbReference type="AlphaFoldDB" id="A0A8J8TBY0"/>
<organism evidence="3 4">
    <name type="scientific">Halonotius terrestris</name>
    <dbReference type="NCBI Taxonomy" id="2487750"/>
    <lineage>
        <taxon>Archaea</taxon>
        <taxon>Methanobacteriati</taxon>
        <taxon>Methanobacteriota</taxon>
        <taxon>Stenosarchaea group</taxon>
        <taxon>Halobacteria</taxon>
        <taxon>Halobacteriales</taxon>
        <taxon>Haloferacaceae</taxon>
        <taxon>Halonotius</taxon>
    </lineage>
</organism>
<feature type="compositionally biased region" description="Acidic residues" evidence="2">
    <location>
        <begin position="415"/>
        <end position="456"/>
    </location>
</feature>
<feature type="region of interest" description="Disordered" evidence="2">
    <location>
        <begin position="407"/>
        <end position="468"/>
    </location>
</feature>
<gene>
    <name evidence="3" type="ORF">EGH24_05235</name>
</gene>
<dbReference type="EMBL" id="RKLU01000002">
    <property type="protein sequence ID" value="TQQ82845.1"/>
    <property type="molecule type" value="Genomic_DNA"/>
</dbReference>
<evidence type="ECO:0000313" key="4">
    <source>
        <dbReference type="Proteomes" id="UP000705823"/>
    </source>
</evidence>
<evidence type="ECO:0000313" key="3">
    <source>
        <dbReference type="EMBL" id="TQQ82845.1"/>
    </source>
</evidence>
<comment type="caution">
    <text evidence="3">The sequence shown here is derived from an EMBL/GenBank/DDBJ whole genome shotgun (WGS) entry which is preliminary data.</text>
</comment>
<keyword evidence="1" id="KW-0677">Repeat</keyword>
<dbReference type="Gene3D" id="1.25.10.10">
    <property type="entry name" value="Leucine-rich Repeat Variant"/>
    <property type="match status" value="2"/>
</dbReference>
<dbReference type="InterPro" id="IPR004155">
    <property type="entry name" value="PBS_lyase_HEAT"/>
</dbReference>
<sequence>MDETPQGSQTDFLYTLATNGQFARIANYLASNEPVAVRRGAAGILTEFAGEFEDRATDEFKAQLINAVLEETDETVRARAVETLLYLDDSIIDNLVTRIAADDEPTPTDSPHPLVLVEWLGSQHAELRLLAVAGLGDVGSDHMIPKLTAACSDQDRRVRERALAELGRIGDHRAIDAIADRLDSDIGAIRREAASALAAIGTKDAINRLKPAAKTDDERLRRLIMDELGAIGTLETLDMLIDGLEDDDPEVRAAAASSIVESVSSASFEESHVIRENAVDSLERLAEDEDIIPEFVSVFTESHRTTIRRNTAWLLGRIGDSRDSVVDALLDALSDDDTATALIAGSSLALLGDRDIEDQIEAYLDDQPEESPARTRAEFVKSQIADSEADVILKRTVEYIFVAEPEDYTRQKAESDEETESEGEPTDEELEPAMETDAEEESETETDAEDESDDEIGSGIGYGDRFHD</sequence>
<dbReference type="Pfam" id="PF13646">
    <property type="entry name" value="HEAT_2"/>
    <property type="match status" value="1"/>
</dbReference>
<dbReference type="Proteomes" id="UP000705823">
    <property type="component" value="Unassembled WGS sequence"/>
</dbReference>
<dbReference type="SMART" id="SM00567">
    <property type="entry name" value="EZ_HEAT"/>
    <property type="match status" value="6"/>
</dbReference>
<dbReference type="RefSeq" id="WP_142979110.1">
    <property type="nucleotide sequence ID" value="NZ_RKLU01000002.1"/>
</dbReference>